<dbReference type="EMBL" id="CP014168">
    <property type="protein sequence ID" value="AOH82666.1"/>
    <property type="molecule type" value="Genomic_DNA"/>
</dbReference>
<accession>A0A1B3Z5F7</accession>
<sequence>MSVGVVLASIGALTMFGIAAQAPLTDWRIEAESRDAQVSERGGVIDIDTPKGLTLWWTKPITAPTTITFEAMAVSAGGANDTVSDLNAFWMATNSDGSSVLSKPRSGVFAAYDDLRAYYVGIGGNRNTTTRFRRYIGVPGNRPILPEHDKAAPADLLVPNRWTRIALIADGRTVAVERDGQRLFTLDDTRPYTRGHWGLRTTWSHLRIRRVSVTHL</sequence>
<dbReference type="OrthoDB" id="262615at2"/>
<evidence type="ECO:0000313" key="3">
    <source>
        <dbReference type="Proteomes" id="UP000094256"/>
    </source>
</evidence>
<proteinExistence type="predicted"/>
<name>A0A1B3Z5F7_9SPHN</name>
<keyword evidence="3" id="KW-1185">Reference proteome</keyword>
<dbReference type="AlphaFoldDB" id="A0A1B3Z5F7"/>
<gene>
    <name evidence="2" type="ORF">AWL63_00380</name>
</gene>
<organism evidence="2 3">
    <name type="scientific">Sphingomonas panacis</name>
    <dbReference type="NCBI Taxonomy" id="1560345"/>
    <lineage>
        <taxon>Bacteria</taxon>
        <taxon>Pseudomonadati</taxon>
        <taxon>Pseudomonadota</taxon>
        <taxon>Alphaproteobacteria</taxon>
        <taxon>Sphingomonadales</taxon>
        <taxon>Sphingomonadaceae</taxon>
        <taxon>Sphingomonas</taxon>
    </lineage>
</organism>
<reference evidence="2 3" key="1">
    <citation type="submission" date="2016-01" db="EMBL/GenBank/DDBJ databases">
        <title>Complete genome and mega plasmid sequence of Sphingomonas panacis DCY99 elicits systemic resistance in rice to Xanthomonas oryzae.</title>
        <authorList>
            <person name="Kim Y.J."/>
            <person name="Yang D.C."/>
            <person name="Sing P."/>
        </authorList>
    </citation>
    <scope>NUCLEOTIDE SEQUENCE [LARGE SCALE GENOMIC DNA]</scope>
    <source>
        <strain evidence="2 3">DCY99</strain>
    </source>
</reference>
<dbReference type="KEGG" id="span:AWL63_00380"/>
<dbReference type="Proteomes" id="UP000094256">
    <property type="component" value="Chromosome"/>
</dbReference>
<dbReference type="Pfam" id="PF19763">
    <property type="entry name" value="DUF6250"/>
    <property type="match status" value="1"/>
</dbReference>
<dbReference type="InterPro" id="IPR046217">
    <property type="entry name" value="DUF6250"/>
</dbReference>
<protein>
    <submittedName>
        <fullName evidence="2">Tat pathway signal sequence domain protein</fullName>
    </submittedName>
</protein>
<dbReference type="Gene3D" id="2.60.120.200">
    <property type="match status" value="1"/>
</dbReference>
<dbReference type="RefSeq" id="WP_069203251.1">
    <property type="nucleotide sequence ID" value="NZ_CP014168.1"/>
</dbReference>
<feature type="domain" description="DUF6250" evidence="1">
    <location>
        <begin position="47"/>
        <end position="210"/>
    </location>
</feature>
<evidence type="ECO:0000259" key="1">
    <source>
        <dbReference type="Pfam" id="PF19763"/>
    </source>
</evidence>
<evidence type="ECO:0000313" key="2">
    <source>
        <dbReference type="EMBL" id="AOH82666.1"/>
    </source>
</evidence>
<dbReference type="STRING" id="1560345.AWL63_00380"/>